<keyword evidence="1" id="KW-0812">Transmembrane</keyword>
<evidence type="ECO:0000313" key="3">
    <source>
        <dbReference type="Proteomes" id="UP000010523"/>
    </source>
</evidence>
<dbReference type="Proteomes" id="UP000010523">
    <property type="component" value="Unassembled WGS sequence"/>
</dbReference>
<keyword evidence="1" id="KW-0472">Membrane</keyword>
<name>I3DV22_BACMT</name>
<dbReference type="STRING" id="997296.PB1_11054"/>
<keyword evidence="1" id="KW-1133">Transmembrane helix</keyword>
<feature type="transmembrane region" description="Helical" evidence="1">
    <location>
        <begin position="6"/>
        <end position="27"/>
    </location>
</feature>
<sequence>MSKLTHFTYIYILIPGKMTYTILAFFYRNGNFTYQITKRNQKFDFTVANLQKRELAIKIEIKGLVLGAGETISI</sequence>
<reference evidence="2 3" key="1">
    <citation type="journal article" date="2012" name="Appl. Environ. Microbiol.">
        <title>Genome Sequence of Thermotolerant Bacillus methanolicus: Features and Regulation Related to Methylotrophy and Production of L-Lysine and L-Glutamate from Methanol.</title>
        <authorList>
            <person name="Heggeset T.M."/>
            <person name="Krog A."/>
            <person name="Balzer S."/>
            <person name="Wentzel A."/>
            <person name="Ellingsen T.E."/>
            <person name="Brautaset T."/>
        </authorList>
    </citation>
    <scope>NUCLEOTIDE SEQUENCE [LARGE SCALE GENOMIC DNA]</scope>
    <source>
        <strain evidence="2 3">PB1</strain>
    </source>
</reference>
<evidence type="ECO:0000256" key="1">
    <source>
        <dbReference type="SAM" id="Phobius"/>
    </source>
</evidence>
<dbReference type="EMBL" id="AFEU01000003">
    <property type="protein sequence ID" value="EIJ78093.1"/>
    <property type="molecule type" value="Genomic_DNA"/>
</dbReference>
<dbReference type="PATRIC" id="fig|997296.3.peg.2324"/>
<gene>
    <name evidence="2" type="ORF">PB1_11054</name>
</gene>
<organism evidence="2 3">
    <name type="scientific">Bacillus methanolicus PB1</name>
    <dbReference type="NCBI Taxonomy" id="997296"/>
    <lineage>
        <taxon>Bacteria</taxon>
        <taxon>Bacillati</taxon>
        <taxon>Bacillota</taxon>
        <taxon>Bacilli</taxon>
        <taxon>Bacillales</taxon>
        <taxon>Bacillaceae</taxon>
        <taxon>Bacillus</taxon>
    </lineage>
</organism>
<dbReference type="AlphaFoldDB" id="I3DV22"/>
<comment type="caution">
    <text evidence="2">The sequence shown here is derived from an EMBL/GenBank/DDBJ whole genome shotgun (WGS) entry which is preliminary data.</text>
</comment>
<accession>I3DV22</accession>
<evidence type="ECO:0000313" key="2">
    <source>
        <dbReference type="EMBL" id="EIJ78093.1"/>
    </source>
</evidence>
<protein>
    <submittedName>
        <fullName evidence="2">Uncharacterized protein</fullName>
    </submittedName>
</protein>
<keyword evidence="3" id="KW-1185">Reference proteome</keyword>
<proteinExistence type="predicted"/>